<dbReference type="NCBIfam" id="TIGR02904">
    <property type="entry name" value="spore_ysxE"/>
    <property type="match status" value="1"/>
</dbReference>
<gene>
    <name evidence="2" type="primary">ysxE</name>
    <name evidence="2" type="ORF">CWO92_22275</name>
</gene>
<dbReference type="Gene3D" id="3.90.1200.10">
    <property type="match status" value="1"/>
</dbReference>
<dbReference type="RefSeq" id="WP_101356408.1">
    <property type="nucleotide sequence ID" value="NZ_PIQO01000027.1"/>
</dbReference>
<dbReference type="PANTHER" id="PTHR39179">
    <property type="entry name" value="SPORE COAT PROTEIN I"/>
    <property type="match status" value="1"/>
</dbReference>
<name>A0A2N3LDY7_9BACI</name>
<dbReference type="InterPro" id="IPR014253">
    <property type="entry name" value="Spore_coat_YsxE"/>
</dbReference>
<dbReference type="SUPFAM" id="SSF56112">
    <property type="entry name" value="Protein kinase-like (PK-like)"/>
    <property type="match status" value="1"/>
</dbReference>
<evidence type="ECO:0000313" key="3">
    <source>
        <dbReference type="Proteomes" id="UP000233440"/>
    </source>
</evidence>
<keyword evidence="3" id="KW-1185">Reference proteome</keyword>
<dbReference type="EMBL" id="PIQO01000027">
    <property type="protein sequence ID" value="PKR82809.1"/>
    <property type="molecule type" value="Genomic_DNA"/>
</dbReference>
<dbReference type="Proteomes" id="UP000233440">
    <property type="component" value="Unassembled WGS sequence"/>
</dbReference>
<organism evidence="2 3">
    <name type="scientific">Heyndrickxia camelliae</name>
    <dbReference type="NCBI Taxonomy" id="1707093"/>
    <lineage>
        <taxon>Bacteria</taxon>
        <taxon>Bacillati</taxon>
        <taxon>Bacillota</taxon>
        <taxon>Bacilli</taxon>
        <taxon>Bacillales</taxon>
        <taxon>Bacillaceae</taxon>
        <taxon>Heyndrickxia</taxon>
    </lineage>
</organism>
<proteinExistence type="predicted"/>
<dbReference type="AlphaFoldDB" id="A0A2N3LDY7"/>
<dbReference type="GO" id="GO:0042601">
    <property type="term" value="C:endospore-forming forespore"/>
    <property type="evidence" value="ECO:0007669"/>
    <property type="project" value="TreeGrafter"/>
</dbReference>
<evidence type="ECO:0000313" key="2">
    <source>
        <dbReference type="EMBL" id="PKR82809.1"/>
    </source>
</evidence>
<keyword evidence="1" id="KW-0175">Coiled coil</keyword>
<dbReference type="PANTHER" id="PTHR39179:SF3">
    <property type="entry name" value="COTS-RELATED PROTEIN"/>
    <property type="match status" value="1"/>
</dbReference>
<evidence type="ECO:0000256" key="1">
    <source>
        <dbReference type="SAM" id="Coils"/>
    </source>
</evidence>
<comment type="caution">
    <text evidence="2">The sequence shown here is derived from an EMBL/GenBank/DDBJ whole genome shotgun (WGS) entry which is preliminary data.</text>
</comment>
<accession>A0A2N3LDY7</accession>
<dbReference type="Gene3D" id="3.30.200.20">
    <property type="entry name" value="Phosphorylase Kinase, domain 1"/>
    <property type="match status" value="1"/>
</dbReference>
<keyword evidence="2" id="KW-0167">Capsid protein</keyword>
<keyword evidence="2" id="KW-0946">Virion</keyword>
<dbReference type="OrthoDB" id="2379727at2"/>
<dbReference type="InterPro" id="IPR011009">
    <property type="entry name" value="Kinase-like_dom_sf"/>
</dbReference>
<sequence length="343" mass="41672">MKDSSYDEITAILNQYGIRVKYTEQYGKTWKVYSDNGIYALKKILPQNGVDFVRNVQVLYQRGYNRIVPIYPTMDGRYAILMQNYLYYLMPWLSNEEKEDRNEKHQKMFRELARLHTLSLKNIQIEAEERKAHFENTMDQWEREEEFLTEFLETSEKKWYMSPFEFLFCMFYNDIMRALDFSKRKLEEWYETSKELTTGRTVITHGKISTEHFLYDDKGYGYFTNFENSKIASPIQDLLPFLARTLQTYPKRFDECIDWIYTYFGHFSFKEDEKLLFLSYLAYPGPIFKTVQDYRLQRSKKAEIKFVKELQSHYWLLKNTEYVVVRMNEMENRMNMTETKTQT</sequence>
<protein>
    <submittedName>
        <fullName evidence="2">Spore coat protein YsxE</fullName>
    </submittedName>
</protein>
<dbReference type="InterPro" id="IPR047175">
    <property type="entry name" value="CotS-like"/>
</dbReference>
<feature type="coiled-coil region" evidence="1">
    <location>
        <begin position="95"/>
        <end position="144"/>
    </location>
</feature>
<reference evidence="2 3" key="1">
    <citation type="submission" date="2017-11" db="EMBL/GenBank/DDBJ databases">
        <title>Bacillus camelliae sp. nov., isolated from pu'er tea.</title>
        <authorList>
            <person name="Niu L."/>
        </authorList>
    </citation>
    <scope>NUCLEOTIDE SEQUENCE [LARGE SCALE GENOMIC DNA]</scope>
    <source>
        <strain evidence="2 3">7578-1</strain>
    </source>
</reference>